<keyword evidence="1" id="KW-0812">Transmembrane</keyword>
<evidence type="ECO:0000256" key="1">
    <source>
        <dbReference type="SAM" id="Phobius"/>
    </source>
</evidence>
<reference evidence="3 4" key="1">
    <citation type="submission" date="2018-06" db="EMBL/GenBank/DDBJ databases">
        <title>Mucibacter soli gen. nov., sp. nov., a new member of the family Chitinophagaceae producing mucin.</title>
        <authorList>
            <person name="Kim M.-K."/>
            <person name="Park S."/>
            <person name="Kim T.-S."/>
            <person name="Joung Y."/>
            <person name="Han J.-H."/>
            <person name="Kim S.B."/>
        </authorList>
    </citation>
    <scope>NUCLEOTIDE SEQUENCE [LARGE SCALE GENOMIC DNA]</scope>
    <source>
        <strain evidence="3 4">R1-15</strain>
    </source>
</reference>
<feature type="transmembrane region" description="Helical" evidence="1">
    <location>
        <begin position="6"/>
        <end position="26"/>
    </location>
</feature>
<keyword evidence="4" id="KW-1185">Reference proteome</keyword>
<dbReference type="PANTHER" id="PTHR37464:SF1">
    <property type="entry name" value="BLL2463 PROTEIN"/>
    <property type="match status" value="1"/>
</dbReference>
<feature type="transmembrane region" description="Helical" evidence="1">
    <location>
        <begin position="649"/>
        <end position="672"/>
    </location>
</feature>
<dbReference type="AlphaFoldDB" id="A0A2W2AZ07"/>
<evidence type="ECO:0000313" key="4">
    <source>
        <dbReference type="Proteomes" id="UP000248745"/>
    </source>
</evidence>
<sequence length="680" mass="74943">MSFLYPLFLVAGLSLAIPVIIHLFNLRRYKTVLFPHTRFLKDIQLNSRKQSQIRYKWLLALRLLFLASLILAFAQPFLNKNTAVEKTDRLQVIYIDNSNSMALKKGARSLLDIAKEAAQRQIRNARPGSKFLLLSNDKPASYQPMQADKTLMAIRDMSGTSASMPSAKILTSVQSLMQSESQSAADLYYYSDFQQTAFSATPDQSLLRNIQFHGIPVQVDAAQNIYIDTAYLLSPVLLAGQNNQIVVRTKAIGTLPKESPILQLTVNGQVKSAASLGFDEQKESIDTVSFQPNDASWQKIALTINDASVRFDDTFRITARSAPGLSVLVLNESQVNPYIQAAFRAYNGFRLTQSDISAAPTDFKDYNLVILNGITRLDAGLAKNLSAALQKGQSICIFPAKTGNFDALNEGLQILGDIRIAGVDTATQTVAGLQQGNDLVKDLFERIPENVQLPVANWHYIVHAGLNANQQSVLSFRNGDPFLAGYHPYKGALYICASAIDQVSGNFQGSYFFVPFLYQMAAQSKGSDIYAISVGAQQPAWLPLNNADERNMVHIQGDGLDLIPPQRPNGAGLDVFVDQVLSQPGFYKLVAQGTDPVWIALNGDREESNLEVWTLAALKNQWKGDNIKWQEVGDTGSFTADNGWRSFPLWKVCVILALFVLVAETLVLAGSFRKSDIAAQ</sequence>
<dbReference type="PANTHER" id="PTHR37464">
    <property type="entry name" value="BLL2463 PROTEIN"/>
    <property type="match status" value="1"/>
</dbReference>
<dbReference type="NCBIfam" id="TIGR02226">
    <property type="entry name" value="two_anch"/>
    <property type="match status" value="1"/>
</dbReference>
<keyword evidence="1" id="KW-0472">Membrane</keyword>
<dbReference type="EMBL" id="QKTW01000016">
    <property type="protein sequence ID" value="PZF72898.1"/>
    <property type="molecule type" value="Genomic_DNA"/>
</dbReference>
<keyword evidence="1" id="KW-1133">Transmembrane helix</keyword>
<dbReference type="InterPro" id="IPR024163">
    <property type="entry name" value="Aerotolerance_reg_N"/>
</dbReference>
<organism evidence="3 4">
    <name type="scientific">Taibaiella soli</name>
    <dbReference type="NCBI Taxonomy" id="1649169"/>
    <lineage>
        <taxon>Bacteria</taxon>
        <taxon>Pseudomonadati</taxon>
        <taxon>Bacteroidota</taxon>
        <taxon>Chitinophagia</taxon>
        <taxon>Chitinophagales</taxon>
        <taxon>Chitinophagaceae</taxon>
        <taxon>Taibaiella</taxon>
    </lineage>
</organism>
<dbReference type="Proteomes" id="UP000248745">
    <property type="component" value="Unassembled WGS sequence"/>
</dbReference>
<protein>
    <recommendedName>
        <fullName evidence="2">Aerotolerance regulator N-terminal domain-containing protein</fullName>
    </recommendedName>
</protein>
<gene>
    <name evidence="3" type="ORF">DN068_10825</name>
</gene>
<proteinExistence type="predicted"/>
<feature type="domain" description="Aerotolerance regulator N-terminal" evidence="2">
    <location>
        <begin position="1"/>
        <end position="76"/>
    </location>
</feature>
<dbReference type="OrthoDB" id="9810200at2"/>
<feature type="transmembrane region" description="Helical" evidence="1">
    <location>
        <begin position="57"/>
        <end position="78"/>
    </location>
</feature>
<comment type="caution">
    <text evidence="3">The sequence shown here is derived from an EMBL/GenBank/DDBJ whole genome shotgun (WGS) entry which is preliminary data.</text>
</comment>
<dbReference type="InterPro" id="IPR011933">
    <property type="entry name" value="Double_TM_dom"/>
</dbReference>
<name>A0A2W2AZ07_9BACT</name>
<accession>A0A2W2AZ07</accession>
<dbReference type="RefSeq" id="WP_110998931.1">
    <property type="nucleotide sequence ID" value="NZ_QKTW01000016.1"/>
</dbReference>
<dbReference type="Pfam" id="PF07584">
    <property type="entry name" value="BatA"/>
    <property type="match status" value="1"/>
</dbReference>
<evidence type="ECO:0000313" key="3">
    <source>
        <dbReference type="EMBL" id="PZF72898.1"/>
    </source>
</evidence>
<evidence type="ECO:0000259" key="2">
    <source>
        <dbReference type="Pfam" id="PF07584"/>
    </source>
</evidence>